<dbReference type="Pfam" id="PF05758">
    <property type="entry name" value="Ycf1"/>
    <property type="match status" value="1"/>
</dbReference>
<protein>
    <submittedName>
        <fullName evidence="5">Hypothetical chloroplast RF19</fullName>
    </submittedName>
</protein>
<dbReference type="EMBL" id="KJ081864">
    <property type="protein sequence ID" value="AHY80600.1"/>
    <property type="molecule type" value="Genomic_DNA"/>
</dbReference>
<geneLocation type="plastid" evidence="5"/>
<keyword evidence="2" id="KW-0175">Coiled coil</keyword>
<dbReference type="InterPro" id="IPR008896">
    <property type="entry name" value="TIC214"/>
</dbReference>
<accession>A0A023ZR01</accession>
<keyword evidence="5" id="KW-0934">Plastid</keyword>
<keyword evidence="4" id="KW-0812">Transmembrane</keyword>
<evidence type="ECO:0000256" key="4">
    <source>
        <dbReference type="SAM" id="Phobius"/>
    </source>
</evidence>
<dbReference type="PANTHER" id="PTHR33163:SF40">
    <property type="entry name" value="PROTEIN TIC 214"/>
    <property type="match status" value="1"/>
</dbReference>
<feature type="transmembrane region" description="Helical" evidence="4">
    <location>
        <begin position="168"/>
        <end position="194"/>
    </location>
</feature>
<evidence type="ECO:0000256" key="2">
    <source>
        <dbReference type="SAM" id="Coils"/>
    </source>
</evidence>
<dbReference type="PANTHER" id="PTHR33163">
    <property type="entry name" value="PROTEIN TIC 214-RELATED"/>
    <property type="match status" value="1"/>
</dbReference>
<keyword evidence="4" id="KW-0472">Membrane</keyword>
<gene>
    <name evidence="5" type="primary">ycf1</name>
</gene>
<evidence type="ECO:0000256" key="1">
    <source>
        <dbReference type="ARBA" id="ARBA00004141"/>
    </source>
</evidence>
<dbReference type="GO" id="GO:0016020">
    <property type="term" value="C:membrane"/>
    <property type="evidence" value="ECO:0007669"/>
    <property type="project" value="UniProtKB-SubCell"/>
</dbReference>
<evidence type="ECO:0000313" key="5">
    <source>
        <dbReference type="EMBL" id="AHY80600.1"/>
    </source>
</evidence>
<feature type="region of interest" description="Disordered" evidence="3">
    <location>
        <begin position="245"/>
        <end position="276"/>
    </location>
</feature>
<keyword evidence="4" id="KW-1133">Transmembrane helix</keyword>
<feature type="transmembrane region" description="Helical" evidence="4">
    <location>
        <begin position="127"/>
        <end position="147"/>
    </location>
</feature>
<organism evidence="5">
    <name type="scientific">Beta vulgaris subsp. vulgaris</name>
    <name type="common">Beet</name>
    <dbReference type="NCBI Taxonomy" id="3555"/>
    <lineage>
        <taxon>Eukaryota</taxon>
        <taxon>Viridiplantae</taxon>
        <taxon>Streptophyta</taxon>
        <taxon>Embryophyta</taxon>
        <taxon>Tracheophyta</taxon>
        <taxon>Spermatophyta</taxon>
        <taxon>Magnoliopsida</taxon>
        <taxon>eudicotyledons</taxon>
        <taxon>Gunneridae</taxon>
        <taxon>Pentapetalae</taxon>
        <taxon>Caryophyllales</taxon>
        <taxon>Chenopodiaceae</taxon>
        <taxon>Betoideae</taxon>
        <taxon>Beta</taxon>
    </lineage>
</organism>
<feature type="transmembrane region" description="Helical" evidence="4">
    <location>
        <begin position="87"/>
        <end position="107"/>
    </location>
</feature>
<sequence length="1848" mass="219377">MIFQSFLLGNLVSLCMKIINSVVVVGLYYGFLTTFSMGPSYLFLLRAQVMEEGEEGTEKKVSATTGFIMGQLMMFISIYYTPLHLALGRPHTITVLALPYLLFHFFWNNHKHFFDYGSTSRNSMRNLSIQCVFLNNLIFQLFNYFILPSSMLARLVNIYMFRCNNKMLFVTSSFVGWLIGHILFMKWVGLVLVWIQQNHSIRSNKYLVANLRNYMARIFSILFFITCVYYLGRMPSPIFTKKLKETPETKETKQEEEGFTEEDPSPSLFSEEKEDPDKIKIDETEKILLDLKEACYKNSPTSYSGNQDISKLERLKEENKNLFWFEKPLLFLLFDYKRWNRPTRYIKNNRFENAVRNEMSQYFFYTCQNDGKQRISFTYPPSLAIFWEMIQRKISLDTTEKFLYDDELYNYWIYTNEQKKNSLSNEFANRITVLDKGLFYIDVLDKKTRLCNDKTKKEYLQKTHDPLLNGSYRGIIKKMFSPETTLNINELFINKIHNILINDYNYQEFEHKKDTFSPILLEQKIRHHIPLIPKFPDFLGFNYFFGELSKNKKKNYLLSEEGQIGSEDPDIFFKFLIDTILTDSFTETIPTESLGIKEISKKVPRWSYKLINDLEQNIRQYEKGISTEHQIRTRKGNRVVIYTDKQENIDNPAPNTADTSEQPGEIALIRYSEQSDFRRDIIKGSMRVQRRKIVIWEFFQANIHSPLFLDRIENSSFFYFTVSRLIKRILKIFMGKNAKFHISDSKKEELKAKEIQKQSKRREEEKKEKERIEIAETWDSIPFNQIIRGFMLVTQSILRKYIVLPLLIIAKNIGRILLFQPAEWSEDFNEWDIEMHVKCTYNGVELSETEFPKNWLTEGIQIKIFFPFRLKPWHRSIIRLSRKDIIKKNKQIKTRNFCFLTVLGMETDLPFGPPRKVPSFFQPIFKELAKKILFFRNLENERKNGIIEILLGLKKKMSTVNPILVFGLREEFSERKKEKDSIINRHMAIESSIQTRFLNRTNSSMTEQKMKDLANRTRIIKNQIEKISKDNIKKNISPNQTRYGTTKFKSPKSIGQILKRRNARLIRKSNYILKFFRERIYVDIFLYIINIPRINTQLFLESTKIWIDKSIYNNEKNPERINKQNKNIISTIKNQILPFLSNSNLTKNSKIISDFSFLSQAYVFYKLSQAKILNLSKLRSVLQYRGISLFLKNEIKDYFGTQGIAHSKLKTKKLTNSEMNQWKNWLKLKNNYQYDLPQIKWSRLVPQKWRNRVTEHCEVENSNFQKNKSNSDQKEQLINSKNTNNSENDLLVLPDKKDNLKKNYRYDVLSYNFFYYEDKNDEFSYAYNYNINKDELIDMWCNISITKNLGIKNIKDIEKNTDRKYFDLKMLHFCLRKKVDIEAWVDISTSMNENTKTKSKNSKILDQIDNKSVFYSTIYQEIGGSDQKKNLFDWMGMNEEILSHLIPNLESWFFSEFFLFYNAYKLKPWIIPINLLFSNYNVSENFNENKNINRKKKKNAFIPLNEKKSFELENGNQDENELISKEDLGFELENGNQDENELVSKEDLGFELENGNEDENDLVSKEDLGSYVQENSESVLSNRQKDIEEDYIRSDMKKPQKKKQSKNGTETGISLLLKRYLLFQLKWPDYFTQKVLDNIKVSCLMLRLIDPTEIAIASIEKREIDMNLLLDEKDLTLQNLRKKGILFIEPIRLSIKGDGQFLLYQTIGLSLVHKSKDQNNQKRYSENVDKKKLGERDKNNFDLVAPENILSPRRRRELRILICLNSGNNNGVNPNPIGNRVKNCSQLFDENKDFDRDKNTFRKFKFFLWPNYRLEDLACMNRYWFDTNNGSRFSILRIHMYPQLKMRL</sequence>
<name>A0A023ZR01_BETVV</name>
<feature type="coiled-coil region" evidence="2">
    <location>
        <begin position="743"/>
        <end position="775"/>
    </location>
</feature>
<proteinExistence type="predicted"/>
<reference evidence="5" key="1">
    <citation type="journal article" date="2014" name="Mitochondrial DNA">
        <title>The complete chloroplast genome sequence of sugar beet (Beta vulgaris ssp. vulgaris).</title>
        <authorList>
            <person name="Li H."/>
            <person name="Cao H."/>
            <person name="Cai Y.F."/>
            <person name="Wang J.H."/>
            <person name="Qu S.P."/>
            <person name="Huang X.Q."/>
        </authorList>
    </citation>
    <scope>NUCLEOTIDE SEQUENCE</scope>
</reference>
<evidence type="ECO:0000256" key="3">
    <source>
        <dbReference type="SAM" id="MobiDB-lite"/>
    </source>
</evidence>
<feature type="transmembrane region" description="Helical" evidence="4">
    <location>
        <begin position="61"/>
        <end position="80"/>
    </location>
</feature>
<feature type="compositionally biased region" description="Basic and acidic residues" evidence="3">
    <location>
        <begin position="245"/>
        <end position="256"/>
    </location>
</feature>
<comment type="subcellular location">
    <subcellularLocation>
        <location evidence="1">Membrane</location>
        <topology evidence="1">Multi-pass membrane protein</topology>
    </subcellularLocation>
</comment>
<feature type="transmembrane region" description="Helical" evidence="4">
    <location>
        <begin position="214"/>
        <end position="232"/>
    </location>
</feature>